<evidence type="ECO:0000256" key="5">
    <source>
        <dbReference type="ARBA" id="ARBA00022692"/>
    </source>
</evidence>
<dbReference type="Pfam" id="PF00067">
    <property type="entry name" value="p450"/>
    <property type="match status" value="1"/>
</dbReference>
<organism evidence="14 15">
    <name type="scientific">Lasiosphaeria hispida</name>
    <dbReference type="NCBI Taxonomy" id="260671"/>
    <lineage>
        <taxon>Eukaryota</taxon>
        <taxon>Fungi</taxon>
        <taxon>Dikarya</taxon>
        <taxon>Ascomycota</taxon>
        <taxon>Pezizomycotina</taxon>
        <taxon>Sordariomycetes</taxon>
        <taxon>Sordariomycetidae</taxon>
        <taxon>Sordariales</taxon>
        <taxon>Lasiosphaeriaceae</taxon>
        <taxon>Lasiosphaeria</taxon>
    </lineage>
</organism>
<dbReference type="Proteomes" id="UP001275084">
    <property type="component" value="Unassembled WGS sequence"/>
</dbReference>
<dbReference type="FunFam" id="1.10.630.10:FF:000069">
    <property type="entry name" value="Cytochrome P450, putative (Eurofung)"/>
    <property type="match status" value="1"/>
</dbReference>
<keyword evidence="11 13" id="KW-0472">Membrane</keyword>
<comment type="caution">
    <text evidence="14">The sequence shown here is derived from an EMBL/GenBank/DDBJ whole genome shotgun (WGS) entry which is preliminary data.</text>
</comment>
<reference evidence="14" key="1">
    <citation type="journal article" date="2023" name="Mol. Phylogenet. Evol.">
        <title>Genome-scale phylogeny and comparative genomics of the fungal order Sordariales.</title>
        <authorList>
            <person name="Hensen N."/>
            <person name="Bonometti L."/>
            <person name="Westerberg I."/>
            <person name="Brannstrom I.O."/>
            <person name="Guillou S."/>
            <person name="Cros-Aarteil S."/>
            <person name="Calhoun S."/>
            <person name="Haridas S."/>
            <person name="Kuo A."/>
            <person name="Mondo S."/>
            <person name="Pangilinan J."/>
            <person name="Riley R."/>
            <person name="LaButti K."/>
            <person name="Andreopoulos B."/>
            <person name="Lipzen A."/>
            <person name="Chen C."/>
            <person name="Yan M."/>
            <person name="Daum C."/>
            <person name="Ng V."/>
            <person name="Clum A."/>
            <person name="Steindorff A."/>
            <person name="Ohm R.A."/>
            <person name="Martin F."/>
            <person name="Silar P."/>
            <person name="Natvig D.O."/>
            <person name="Lalanne C."/>
            <person name="Gautier V."/>
            <person name="Ament-Velasquez S.L."/>
            <person name="Kruys A."/>
            <person name="Hutchinson M.I."/>
            <person name="Powell A.J."/>
            <person name="Barry K."/>
            <person name="Miller A.N."/>
            <person name="Grigoriev I.V."/>
            <person name="Debuchy R."/>
            <person name="Gladieux P."/>
            <person name="Hiltunen Thoren M."/>
            <person name="Johannesson H."/>
        </authorList>
    </citation>
    <scope>NUCLEOTIDE SEQUENCE</scope>
    <source>
        <strain evidence="14">CBS 955.72</strain>
    </source>
</reference>
<dbReference type="PANTHER" id="PTHR24305">
    <property type="entry name" value="CYTOCHROME P450"/>
    <property type="match status" value="1"/>
</dbReference>
<dbReference type="EMBL" id="JAUIQD010000003">
    <property type="protein sequence ID" value="KAK3356491.1"/>
    <property type="molecule type" value="Genomic_DNA"/>
</dbReference>
<evidence type="ECO:0000313" key="14">
    <source>
        <dbReference type="EMBL" id="KAK3356491.1"/>
    </source>
</evidence>
<evidence type="ECO:0000256" key="9">
    <source>
        <dbReference type="ARBA" id="ARBA00023004"/>
    </source>
</evidence>
<dbReference type="PANTHER" id="PTHR24305:SF157">
    <property type="entry name" value="N-ACETYLTRYPTOPHAN 6-HYDROXYLASE IVOC-RELATED"/>
    <property type="match status" value="1"/>
</dbReference>
<name>A0AAJ0HL02_9PEZI</name>
<comment type="cofactor">
    <cofactor evidence="1 12">
        <name>heme</name>
        <dbReference type="ChEBI" id="CHEBI:30413"/>
    </cofactor>
</comment>
<evidence type="ECO:0000256" key="7">
    <source>
        <dbReference type="ARBA" id="ARBA00022989"/>
    </source>
</evidence>
<dbReference type="PRINTS" id="PR00463">
    <property type="entry name" value="EP450I"/>
</dbReference>
<evidence type="ECO:0000313" key="15">
    <source>
        <dbReference type="Proteomes" id="UP001275084"/>
    </source>
</evidence>
<accession>A0AAJ0HL02</accession>
<dbReference type="Gene3D" id="1.10.630.10">
    <property type="entry name" value="Cytochrome P450"/>
    <property type="match status" value="1"/>
</dbReference>
<dbReference type="InterPro" id="IPR036396">
    <property type="entry name" value="Cyt_P450_sf"/>
</dbReference>
<dbReference type="GO" id="GO:0004497">
    <property type="term" value="F:monooxygenase activity"/>
    <property type="evidence" value="ECO:0007669"/>
    <property type="project" value="UniProtKB-KW"/>
</dbReference>
<gene>
    <name evidence="14" type="ORF">B0T25DRAFT_621692</name>
</gene>
<evidence type="ECO:0000256" key="10">
    <source>
        <dbReference type="ARBA" id="ARBA00023033"/>
    </source>
</evidence>
<keyword evidence="6 12" id="KW-0479">Metal-binding</keyword>
<feature type="transmembrane region" description="Helical" evidence="13">
    <location>
        <begin position="18"/>
        <end position="40"/>
    </location>
</feature>
<evidence type="ECO:0000256" key="4">
    <source>
        <dbReference type="ARBA" id="ARBA00022617"/>
    </source>
</evidence>
<keyword evidence="4 12" id="KW-0349">Heme</keyword>
<evidence type="ECO:0000256" key="8">
    <source>
        <dbReference type="ARBA" id="ARBA00023002"/>
    </source>
</evidence>
<keyword evidence="9 12" id="KW-0408">Iron</keyword>
<dbReference type="InterPro" id="IPR050121">
    <property type="entry name" value="Cytochrome_P450_monoxygenase"/>
</dbReference>
<dbReference type="GO" id="GO:0016020">
    <property type="term" value="C:membrane"/>
    <property type="evidence" value="ECO:0007669"/>
    <property type="project" value="UniProtKB-SubCell"/>
</dbReference>
<evidence type="ECO:0000256" key="1">
    <source>
        <dbReference type="ARBA" id="ARBA00001971"/>
    </source>
</evidence>
<keyword evidence="8" id="KW-0560">Oxidoreductase</keyword>
<comment type="similarity">
    <text evidence="3">Belongs to the cytochrome P450 family.</text>
</comment>
<dbReference type="InterPro" id="IPR002401">
    <property type="entry name" value="Cyt_P450_E_grp-I"/>
</dbReference>
<dbReference type="GO" id="GO:0005506">
    <property type="term" value="F:iron ion binding"/>
    <property type="evidence" value="ECO:0007669"/>
    <property type="project" value="InterPro"/>
</dbReference>
<dbReference type="CDD" id="cd11062">
    <property type="entry name" value="CYP58-like"/>
    <property type="match status" value="1"/>
</dbReference>
<evidence type="ECO:0000256" key="13">
    <source>
        <dbReference type="SAM" id="Phobius"/>
    </source>
</evidence>
<evidence type="ECO:0000256" key="11">
    <source>
        <dbReference type="ARBA" id="ARBA00023136"/>
    </source>
</evidence>
<proteinExistence type="inferred from homology"/>
<dbReference type="AlphaFoldDB" id="A0AAJ0HL02"/>
<keyword evidence="5 13" id="KW-0812">Transmembrane</keyword>
<reference evidence="14" key="2">
    <citation type="submission" date="2023-06" db="EMBL/GenBank/DDBJ databases">
        <authorList>
            <consortium name="Lawrence Berkeley National Laboratory"/>
            <person name="Haridas S."/>
            <person name="Hensen N."/>
            <person name="Bonometti L."/>
            <person name="Westerberg I."/>
            <person name="Brannstrom I.O."/>
            <person name="Guillou S."/>
            <person name="Cros-Aarteil S."/>
            <person name="Calhoun S."/>
            <person name="Kuo A."/>
            <person name="Mondo S."/>
            <person name="Pangilinan J."/>
            <person name="Riley R."/>
            <person name="Labutti K."/>
            <person name="Andreopoulos B."/>
            <person name="Lipzen A."/>
            <person name="Chen C."/>
            <person name="Yanf M."/>
            <person name="Daum C."/>
            <person name="Ng V."/>
            <person name="Clum A."/>
            <person name="Steindorff A."/>
            <person name="Ohm R."/>
            <person name="Martin F."/>
            <person name="Silar P."/>
            <person name="Natvig D."/>
            <person name="Lalanne C."/>
            <person name="Gautier V."/>
            <person name="Ament-Velasquez S.L."/>
            <person name="Kruys A."/>
            <person name="Hutchinson M.I."/>
            <person name="Powell A.J."/>
            <person name="Barry K."/>
            <person name="Miller A.N."/>
            <person name="Grigoriev I.V."/>
            <person name="Debuchy R."/>
            <person name="Gladieux P."/>
            <person name="Thoren M.H."/>
            <person name="Johannesson H."/>
        </authorList>
    </citation>
    <scope>NUCLEOTIDE SEQUENCE</scope>
    <source>
        <strain evidence="14">CBS 955.72</strain>
    </source>
</reference>
<dbReference type="SUPFAM" id="SSF48264">
    <property type="entry name" value="Cytochrome P450"/>
    <property type="match status" value="1"/>
</dbReference>
<evidence type="ECO:0000256" key="3">
    <source>
        <dbReference type="ARBA" id="ARBA00010617"/>
    </source>
</evidence>
<sequence length="522" mass="59337">MGLFGDTLNGILPNKEHLWTTVAVAGSILWVGYGIFLAVYRLYLHPLAKFPGPKFAALTQWYEVYFEIVKGGGGQFTFEIKRMHEKYGPIVRINPDELHIDDPEYYDIIYANGKAYDKPVFFQYRFNMPHATFSTADADSHRIRRAAIAPFFSKNKVRDQNRLIQNVIDRISYRLATEWSGTAKVIDLMEMWGCMTSDVITELVFARPKHFVESAGLKSEFSNSLSDMVYTTHYMTHFGWLLTVMNALPNWFVKITAPPFRSVIEFREEMERQIADILAGRNTEAKTASHPTVFHEILSSSLPAEELSLNRLQNEAMSLVGAGDHTTKWAFTVGSFHIIANPDIQKKLKDELTVAIPDPDNIIPWSELEKLPYLSAVVSEALRTSFGVVQRLPRINRFAAWKYGDYEIPPGVPVGMDQYHMHTNPDIFPEPNTFKPERWLGNPTGPDGIKPLSTYMTAFGKGTRMCTGLNMAYAELFIGLATIFRRHEFLLFETDRSDVDFAVDMVSPHPKWGSKGVRALVK</sequence>
<evidence type="ECO:0000256" key="2">
    <source>
        <dbReference type="ARBA" id="ARBA00004167"/>
    </source>
</evidence>
<feature type="binding site" description="axial binding residue" evidence="12">
    <location>
        <position position="466"/>
    </location>
    <ligand>
        <name>heme</name>
        <dbReference type="ChEBI" id="CHEBI:30413"/>
    </ligand>
    <ligandPart>
        <name>Fe</name>
        <dbReference type="ChEBI" id="CHEBI:18248"/>
    </ligandPart>
</feature>
<comment type="subcellular location">
    <subcellularLocation>
        <location evidence="2">Membrane</location>
        <topology evidence="2">Single-pass membrane protein</topology>
    </subcellularLocation>
</comment>
<dbReference type="GO" id="GO:0020037">
    <property type="term" value="F:heme binding"/>
    <property type="evidence" value="ECO:0007669"/>
    <property type="project" value="InterPro"/>
</dbReference>
<keyword evidence="15" id="KW-1185">Reference proteome</keyword>
<evidence type="ECO:0000256" key="6">
    <source>
        <dbReference type="ARBA" id="ARBA00022723"/>
    </source>
</evidence>
<protein>
    <submittedName>
        <fullName evidence="14">Cytochrome P450</fullName>
    </submittedName>
</protein>
<keyword evidence="10" id="KW-0503">Monooxygenase</keyword>
<keyword evidence="7 13" id="KW-1133">Transmembrane helix</keyword>
<evidence type="ECO:0000256" key="12">
    <source>
        <dbReference type="PIRSR" id="PIRSR602401-1"/>
    </source>
</evidence>
<dbReference type="GO" id="GO:0016705">
    <property type="term" value="F:oxidoreductase activity, acting on paired donors, with incorporation or reduction of molecular oxygen"/>
    <property type="evidence" value="ECO:0007669"/>
    <property type="project" value="InterPro"/>
</dbReference>
<dbReference type="InterPro" id="IPR001128">
    <property type="entry name" value="Cyt_P450"/>
</dbReference>